<feature type="transmembrane region" description="Helical" evidence="8">
    <location>
        <begin position="88"/>
        <end position="110"/>
    </location>
</feature>
<sequence>MFRVPNLTQERIVFLFALVLLAAFAAFLPGFSAPDNLLSLVRSVSVLGILGVAMALVVIGRGIDLSLVSLMAMSLAWSLQLVTNGMSLAGGLALGLGMSLVFGVITGFLIAYVEIPAIFATLAMGILIYGFGRLFLIDLDVVYLPDAAHPIVWIGAGNIEGIPIPVIVFALVCAVAALFLRYVKSGRFIRAIGDNPLTSRITGLPVRPIVVMQYALSALVGFLAGLVTVTSVASMNTRIAISTFVYDIILVVVLGGIGLSGGRGGIRNVIVGTLLIGILINGMTIMNIQYTVQNVIKSVILLAAIVADTIINPRDEQTAQQGDI</sequence>
<evidence type="ECO:0000313" key="10">
    <source>
        <dbReference type="Proteomes" id="UP000326202"/>
    </source>
</evidence>
<keyword evidence="10" id="KW-1185">Reference proteome</keyword>
<evidence type="ECO:0000256" key="5">
    <source>
        <dbReference type="ARBA" id="ARBA00022692"/>
    </source>
</evidence>
<dbReference type="InterPro" id="IPR001851">
    <property type="entry name" value="ABC_transp_permease"/>
</dbReference>
<dbReference type="CDD" id="cd06579">
    <property type="entry name" value="TM_PBP1_transp_AraH_like"/>
    <property type="match status" value="1"/>
</dbReference>
<accession>A0A5J6MDW1</accession>
<feature type="transmembrane region" description="Helical" evidence="8">
    <location>
        <begin position="12"/>
        <end position="31"/>
    </location>
</feature>
<dbReference type="OrthoDB" id="7723490at2"/>
<keyword evidence="6 8" id="KW-1133">Transmembrane helix</keyword>
<reference evidence="9 10" key="1">
    <citation type="submission" date="2019-08" db="EMBL/GenBank/DDBJ databases">
        <title>Hyperibacter terrae gen. nov., sp. nov. and Hyperibacter viscosus sp. nov., two new members in the family Rhodospirillaceae isolated from the rhizosphere of Hypericum perforatum.</title>
        <authorList>
            <person name="Noviana Z."/>
        </authorList>
    </citation>
    <scope>NUCLEOTIDE SEQUENCE [LARGE SCALE GENOMIC DNA]</scope>
    <source>
        <strain evidence="9 10">R5913</strain>
    </source>
</reference>
<dbReference type="AlphaFoldDB" id="A0A5J6MDW1"/>
<evidence type="ECO:0000256" key="3">
    <source>
        <dbReference type="ARBA" id="ARBA00022475"/>
    </source>
</evidence>
<keyword evidence="4" id="KW-0997">Cell inner membrane</keyword>
<evidence type="ECO:0000256" key="2">
    <source>
        <dbReference type="ARBA" id="ARBA00022448"/>
    </source>
</evidence>
<feature type="transmembrane region" description="Helical" evidence="8">
    <location>
        <begin position="117"/>
        <end position="136"/>
    </location>
</feature>
<proteinExistence type="predicted"/>
<keyword evidence="7 8" id="KW-0472">Membrane</keyword>
<feature type="transmembrane region" description="Helical" evidence="8">
    <location>
        <begin position="269"/>
        <end position="288"/>
    </location>
</feature>
<dbReference type="PANTHER" id="PTHR32196">
    <property type="entry name" value="ABC TRANSPORTER PERMEASE PROTEIN YPHD-RELATED-RELATED"/>
    <property type="match status" value="1"/>
</dbReference>
<dbReference type="GO" id="GO:0005886">
    <property type="term" value="C:plasma membrane"/>
    <property type="evidence" value="ECO:0007669"/>
    <property type="project" value="UniProtKB-SubCell"/>
</dbReference>
<keyword evidence="2" id="KW-0813">Transport</keyword>
<comment type="subcellular location">
    <subcellularLocation>
        <location evidence="1">Cell membrane</location>
        <topology evidence="1">Multi-pass membrane protein</topology>
    </subcellularLocation>
</comment>
<name>A0A5J6MDW1_9PROT</name>
<dbReference type="PANTHER" id="PTHR32196:SF21">
    <property type="entry name" value="ABC TRANSPORTER PERMEASE PROTEIN YPHD-RELATED"/>
    <property type="match status" value="1"/>
</dbReference>
<feature type="transmembrane region" description="Helical" evidence="8">
    <location>
        <begin position="162"/>
        <end position="183"/>
    </location>
</feature>
<keyword evidence="5 8" id="KW-0812">Transmembrane</keyword>
<gene>
    <name evidence="9" type="ORF">FRZ44_05940</name>
</gene>
<dbReference type="GO" id="GO:0022857">
    <property type="term" value="F:transmembrane transporter activity"/>
    <property type="evidence" value="ECO:0007669"/>
    <property type="project" value="InterPro"/>
</dbReference>
<keyword evidence="3" id="KW-1003">Cell membrane</keyword>
<feature type="transmembrane region" description="Helical" evidence="8">
    <location>
        <begin position="239"/>
        <end position="257"/>
    </location>
</feature>
<feature type="transmembrane region" description="Helical" evidence="8">
    <location>
        <begin position="65"/>
        <end position="82"/>
    </location>
</feature>
<dbReference type="KEGG" id="htq:FRZ44_05940"/>
<feature type="transmembrane region" description="Helical" evidence="8">
    <location>
        <begin position="37"/>
        <end position="58"/>
    </location>
</feature>
<protein>
    <submittedName>
        <fullName evidence="9">ABC transporter permease</fullName>
    </submittedName>
</protein>
<dbReference type="RefSeq" id="WP_151175775.1">
    <property type="nucleotide sequence ID" value="NZ_CP042906.1"/>
</dbReference>
<dbReference type="EMBL" id="CP042906">
    <property type="protein sequence ID" value="QEX15311.1"/>
    <property type="molecule type" value="Genomic_DNA"/>
</dbReference>
<evidence type="ECO:0000256" key="8">
    <source>
        <dbReference type="SAM" id="Phobius"/>
    </source>
</evidence>
<dbReference type="Pfam" id="PF02653">
    <property type="entry name" value="BPD_transp_2"/>
    <property type="match status" value="1"/>
</dbReference>
<evidence type="ECO:0000313" key="9">
    <source>
        <dbReference type="EMBL" id="QEX15311.1"/>
    </source>
</evidence>
<evidence type="ECO:0000256" key="6">
    <source>
        <dbReference type="ARBA" id="ARBA00022989"/>
    </source>
</evidence>
<organism evidence="9 10">
    <name type="scientific">Hypericibacter terrae</name>
    <dbReference type="NCBI Taxonomy" id="2602015"/>
    <lineage>
        <taxon>Bacteria</taxon>
        <taxon>Pseudomonadati</taxon>
        <taxon>Pseudomonadota</taxon>
        <taxon>Alphaproteobacteria</taxon>
        <taxon>Rhodospirillales</taxon>
        <taxon>Dongiaceae</taxon>
        <taxon>Hypericibacter</taxon>
    </lineage>
</organism>
<dbReference type="Proteomes" id="UP000326202">
    <property type="component" value="Chromosome"/>
</dbReference>
<evidence type="ECO:0000256" key="1">
    <source>
        <dbReference type="ARBA" id="ARBA00004651"/>
    </source>
</evidence>
<evidence type="ECO:0000256" key="7">
    <source>
        <dbReference type="ARBA" id="ARBA00023136"/>
    </source>
</evidence>
<evidence type="ECO:0000256" key="4">
    <source>
        <dbReference type="ARBA" id="ARBA00022519"/>
    </source>
</evidence>
<feature type="transmembrane region" description="Helical" evidence="8">
    <location>
        <begin position="204"/>
        <end position="227"/>
    </location>
</feature>